<evidence type="ECO:0000313" key="2">
    <source>
        <dbReference type="Proteomes" id="UP001196413"/>
    </source>
</evidence>
<name>A0AAD5MF67_PARTN</name>
<protein>
    <submittedName>
        <fullName evidence="1">Uncharacterized protein</fullName>
    </submittedName>
</protein>
<organism evidence="1 2">
    <name type="scientific">Parelaphostrongylus tenuis</name>
    <name type="common">Meningeal worm</name>
    <dbReference type="NCBI Taxonomy" id="148309"/>
    <lineage>
        <taxon>Eukaryota</taxon>
        <taxon>Metazoa</taxon>
        <taxon>Ecdysozoa</taxon>
        <taxon>Nematoda</taxon>
        <taxon>Chromadorea</taxon>
        <taxon>Rhabditida</taxon>
        <taxon>Rhabditina</taxon>
        <taxon>Rhabditomorpha</taxon>
        <taxon>Strongyloidea</taxon>
        <taxon>Metastrongylidae</taxon>
        <taxon>Parelaphostrongylus</taxon>
    </lineage>
</organism>
<proteinExistence type="predicted"/>
<reference evidence="1" key="1">
    <citation type="submission" date="2021-06" db="EMBL/GenBank/DDBJ databases">
        <title>Parelaphostrongylus tenuis whole genome reference sequence.</title>
        <authorList>
            <person name="Garwood T.J."/>
            <person name="Larsen P.A."/>
            <person name="Fountain-Jones N.M."/>
            <person name="Garbe J.R."/>
            <person name="Macchietto M.G."/>
            <person name="Kania S.A."/>
            <person name="Gerhold R.W."/>
            <person name="Richards J.E."/>
            <person name="Wolf T.M."/>
        </authorList>
    </citation>
    <scope>NUCLEOTIDE SEQUENCE</scope>
    <source>
        <strain evidence="1">MNPRO001-30</strain>
        <tissue evidence="1">Meninges</tissue>
    </source>
</reference>
<accession>A0AAD5MF67</accession>
<gene>
    <name evidence="1" type="ORF">KIN20_013182</name>
</gene>
<sequence>MLDEAVAQYSLMSLMTTASQEPTIDLNVSQFKAVRDIAADCNDALELKVAPYRSECSTSEMNIVL</sequence>
<dbReference type="EMBL" id="JAHQIW010002552">
    <property type="protein sequence ID" value="KAJ1355688.1"/>
    <property type="molecule type" value="Genomic_DNA"/>
</dbReference>
<dbReference type="Proteomes" id="UP001196413">
    <property type="component" value="Unassembled WGS sequence"/>
</dbReference>
<evidence type="ECO:0000313" key="1">
    <source>
        <dbReference type="EMBL" id="KAJ1355688.1"/>
    </source>
</evidence>
<dbReference type="AlphaFoldDB" id="A0AAD5MF67"/>
<comment type="caution">
    <text evidence="1">The sequence shown here is derived from an EMBL/GenBank/DDBJ whole genome shotgun (WGS) entry which is preliminary data.</text>
</comment>
<keyword evidence="2" id="KW-1185">Reference proteome</keyword>